<protein>
    <submittedName>
        <fullName evidence="2">Uncharacterized protein</fullName>
    </submittedName>
</protein>
<sequence>MNSYPEHTGDRSATGDESTDNGCVQTHISSIPNADLTTIAANQVVTVPTDETLPSINPADTEGQLFNNTLNDNENDSHQFSIIEEFFDAGLIAHSGEFDNRHWINEVIHGQWIEGFTFLTEAIDALKNIDTNLPPAELVLDYMHGIKAVVLMINICGMVATVDVDFNGGMIVYWTRVEA</sequence>
<name>A0ABR4CPM0_9HELO</name>
<dbReference type="EMBL" id="JAZHXI010000005">
    <property type="protein sequence ID" value="KAL2071316.1"/>
    <property type="molecule type" value="Genomic_DNA"/>
</dbReference>
<reference evidence="2 3" key="1">
    <citation type="journal article" date="2024" name="Commun. Biol.">
        <title>Comparative genomic analysis of thermophilic fungi reveals convergent evolutionary adaptations and gene losses.</title>
        <authorList>
            <person name="Steindorff A.S."/>
            <person name="Aguilar-Pontes M.V."/>
            <person name="Robinson A.J."/>
            <person name="Andreopoulos B."/>
            <person name="LaButti K."/>
            <person name="Kuo A."/>
            <person name="Mondo S."/>
            <person name="Riley R."/>
            <person name="Otillar R."/>
            <person name="Haridas S."/>
            <person name="Lipzen A."/>
            <person name="Grimwood J."/>
            <person name="Schmutz J."/>
            <person name="Clum A."/>
            <person name="Reid I.D."/>
            <person name="Moisan M.C."/>
            <person name="Butler G."/>
            <person name="Nguyen T.T.M."/>
            <person name="Dewar K."/>
            <person name="Conant G."/>
            <person name="Drula E."/>
            <person name="Henrissat B."/>
            <person name="Hansel C."/>
            <person name="Singer S."/>
            <person name="Hutchinson M.I."/>
            <person name="de Vries R.P."/>
            <person name="Natvig D.O."/>
            <person name="Powell A.J."/>
            <person name="Tsang A."/>
            <person name="Grigoriev I.V."/>
        </authorList>
    </citation>
    <scope>NUCLEOTIDE SEQUENCE [LARGE SCALE GENOMIC DNA]</scope>
    <source>
        <strain evidence="2 3">CBS 494.80</strain>
    </source>
</reference>
<comment type="caution">
    <text evidence="2">The sequence shown here is derived from an EMBL/GenBank/DDBJ whole genome shotgun (WGS) entry which is preliminary data.</text>
</comment>
<organism evidence="2 3">
    <name type="scientific">Oculimacula yallundae</name>
    <dbReference type="NCBI Taxonomy" id="86028"/>
    <lineage>
        <taxon>Eukaryota</taxon>
        <taxon>Fungi</taxon>
        <taxon>Dikarya</taxon>
        <taxon>Ascomycota</taxon>
        <taxon>Pezizomycotina</taxon>
        <taxon>Leotiomycetes</taxon>
        <taxon>Helotiales</taxon>
        <taxon>Ploettnerulaceae</taxon>
        <taxon>Oculimacula</taxon>
    </lineage>
</organism>
<keyword evidence="3" id="KW-1185">Reference proteome</keyword>
<evidence type="ECO:0000313" key="3">
    <source>
        <dbReference type="Proteomes" id="UP001595075"/>
    </source>
</evidence>
<evidence type="ECO:0000256" key="1">
    <source>
        <dbReference type="SAM" id="MobiDB-lite"/>
    </source>
</evidence>
<proteinExistence type="predicted"/>
<evidence type="ECO:0000313" key="2">
    <source>
        <dbReference type="EMBL" id="KAL2071316.1"/>
    </source>
</evidence>
<feature type="region of interest" description="Disordered" evidence="1">
    <location>
        <begin position="1"/>
        <end position="24"/>
    </location>
</feature>
<gene>
    <name evidence="2" type="ORF">VTL71DRAFT_12551</name>
</gene>
<dbReference type="Proteomes" id="UP001595075">
    <property type="component" value="Unassembled WGS sequence"/>
</dbReference>
<accession>A0ABR4CPM0</accession>